<name>A0AAD2PUC1_9STRA</name>
<dbReference type="Proteomes" id="UP001295423">
    <property type="component" value="Unassembled WGS sequence"/>
</dbReference>
<evidence type="ECO:0008006" key="5">
    <source>
        <dbReference type="Google" id="ProtNLM"/>
    </source>
</evidence>
<comment type="caution">
    <text evidence="3">The sequence shown here is derived from an EMBL/GenBank/DDBJ whole genome shotgun (WGS) entry which is preliminary data.</text>
</comment>
<keyword evidence="2" id="KW-0812">Transmembrane</keyword>
<organism evidence="3 4">
    <name type="scientific">Cylindrotheca closterium</name>
    <dbReference type="NCBI Taxonomy" id="2856"/>
    <lineage>
        <taxon>Eukaryota</taxon>
        <taxon>Sar</taxon>
        <taxon>Stramenopiles</taxon>
        <taxon>Ochrophyta</taxon>
        <taxon>Bacillariophyta</taxon>
        <taxon>Bacillariophyceae</taxon>
        <taxon>Bacillariophycidae</taxon>
        <taxon>Bacillariales</taxon>
        <taxon>Bacillariaceae</taxon>
        <taxon>Cylindrotheca</taxon>
    </lineage>
</organism>
<feature type="compositionally biased region" description="Low complexity" evidence="1">
    <location>
        <begin position="116"/>
        <end position="127"/>
    </location>
</feature>
<protein>
    <recommendedName>
        <fullName evidence="5">Transmembrane protein</fullName>
    </recommendedName>
</protein>
<keyword evidence="4" id="KW-1185">Reference proteome</keyword>
<sequence length="134" mass="15455">MCLYRLAYFTKPSNLNRSLATSAQKRKLKRVKMKNSSKRILEAETTVEAGTRTNQDEGKHGFLRPFLFLGVMPLVVSSLIIWSRSDLLQDLTGHRFEPIRKEFKAAQQKQNDEQMEGGQQQTNQQQTIPTRESK</sequence>
<evidence type="ECO:0000256" key="2">
    <source>
        <dbReference type="SAM" id="Phobius"/>
    </source>
</evidence>
<reference evidence="3" key="1">
    <citation type="submission" date="2023-08" db="EMBL/GenBank/DDBJ databases">
        <authorList>
            <person name="Audoor S."/>
            <person name="Bilcke G."/>
        </authorList>
    </citation>
    <scope>NUCLEOTIDE SEQUENCE</scope>
</reference>
<proteinExistence type="predicted"/>
<feature type="region of interest" description="Disordered" evidence="1">
    <location>
        <begin position="34"/>
        <end position="59"/>
    </location>
</feature>
<keyword evidence="2" id="KW-1133">Transmembrane helix</keyword>
<dbReference type="EMBL" id="CAKOGP040001758">
    <property type="protein sequence ID" value="CAJ1949462.1"/>
    <property type="molecule type" value="Genomic_DNA"/>
</dbReference>
<gene>
    <name evidence="3" type="ORF">CYCCA115_LOCUS12108</name>
</gene>
<evidence type="ECO:0000313" key="3">
    <source>
        <dbReference type="EMBL" id="CAJ1949462.1"/>
    </source>
</evidence>
<evidence type="ECO:0000256" key="1">
    <source>
        <dbReference type="SAM" id="MobiDB-lite"/>
    </source>
</evidence>
<accession>A0AAD2PUC1</accession>
<keyword evidence="2" id="KW-0472">Membrane</keyword>
<evidence type="ECO:0000313" key="4">
    <source>
        <dbReference type="Proteomes" id="UP001295423"/>
    </source>
</evidence>
<feature type="transmembrane region" description="Helical" evidence="2">
    <location>
        <begin position="62"/>
        <end position="82"/>
    </location>
</feature>
<dbReference type="AlphaFoldDB" id="A0AAD2PUC1"/>
<feature type="region of interest" description="Disordered" evidence="1">
    <location>
        <begin position="104"/>
        <end position="134"/>
    </location>
</feature>